<protein>
    <submittedName>
        <fullName evidence="3">Amidase</fullName>
    </submittedName>
</protein>
<keyword evidence="4" id="KW-1185">Reference proteome</keyword>
<name>A0ABU5S931_9BACT</name>
<reference evidence="3 4" key="1">
    <citation type="submission" date="2023-12" db="EMBL/GenBank/DDBJ databases">
        <title>Novel species of the genus Arcicella isolated from rivers.</title>
        <authorList>
            <person name="Lu H."/>
        </authorList>
    </citation>
    <scope>NUCLEOTIDE SEQUENCE [LARGE SCALE GENOMIC DNA]</scope>
    <source>
        <strain evidence="3 4">DC2W</strain>
    </source>
</reference>
<dbReference type="InterPro" id="IPR000120">
    <property type="entry name" value="Amidase"/>
</dbReference>
<gene>
    <name evidence="3" type="ORF">VB776_18740</name>
</gene>
<dbReference type="PANTHER" id="PTHR11895:SF73">
    <property type="entry name" value="AMIDASE FAMILY PROTEIN"/>
    <property type="match status" value="1"/>
</dbReference>
<feature type="chain" id="PRO_5045647679" evidence="1">
    <location>
        <begin position="19"/>
        <end position="552"/>
    </location>
</feature>
<feature type="domain" description="Amidase" evidence="2">
    <location>
        <begin position="137"/>
        <end position="533"/>
    </location>
</feature>
<organism evidence="3 4">
    <name type="scientific">Arcicella gelida</name>
    <dbReference type="NCBI Taxonomy" id="2984195"/>
    <lineage>
        <taxon>Bacteria</taxon>
        <taxon>Pseudomonadati</taxon>
        <taxon>Bacteroidota</taxon>
        <taxon>Cytophagia</taxon>
        <taxon>Cytophagales</taxon>
        <taxon>Flectobacillaceae</taxon>
        <taxon>Arcicella</taxon>
    </lineage>
</organism>
<dbReference type="InterPro" id="IPR036928">
    <property type="entry name" value="AS_sf"/>
</dbReference>
<dbReference type="InterPro" id="IPR023631">
    <property type="entry name" value="Amidase_dom"/>
</dbReference>
<proteinExistence type="predicted"/>
<evidence type="ECO:0000256" key="1">
    <source>
        <dbReference type="SAM" id="SignalP"/>
    </source>
</evidence>
<dbReference type="Pfam" id="PF01425">
    <property type="entry name" value="Amidase"/>
    <property type="match status" value="1"/>
</dbReference>
<accession>A0ABU5S931</accession>
<dbReference type="EMBL" id="JAYGIL010000028">
    <property type="protein sequence ID" value="MEA5404978.1"/>
    <property type="molecule type" value="Genomic_DNA"/>
</dbReference>
<evidence type="ECO:0000313" key="3">
    <source>
        <dbReference type="EMBL" id="MEA5404978.1"/>
    </source>
</evidence>
<comment type="caution">
    <text evidence="3">The sequence shown here is derived from an EMBL/GenBank/DDBJ whole genome shotgun (WGS) entry which is preliminary data.</text>
</comment>
<evidence type="ECO:0000259" key="2">
    <source>
        <dbReference type="Pfam" id="PF01425"/>
    </source>
</evidence>
<dbReference type="RefSeq" id="WP_323698406.1">
    <property type="nucleotide sequence ID" value="NZ_JAYGIL010000028.1"/>
</dbReference>
<dbReference type="PANTHER" id="PTHR11895">
    <property type="entry name" value="TRANSAMIDASE"/>
    <property type="match status" value="1"/>
</dbReference>
<evidence type="ECO:0000313" key="4">
    <source>
        <dbReference type="Proteomes" id="UP001303899"/>
    </source>
</evidence>
<dbReference type="SUPFAM" id="SSF75304">
    <property type="entry name" value="Amidase signature (AS) enzymes"/>
    <property type="match status" value="1"/>
</dbReference>
<dbReference type="Gene3D" id="3.90.1300.10">
    <property type="entry name" value="Amidase signature (AS) domain"/>
    <property type="match status" value="1"/>
</dbReference>
<feature type="signal peptide" evidence="1">
    <location>
        <begin position="1"/>
        <end position="18"/>
    </location>
</feature>
<dbReference type="Proteomes" id="UP001303899">
    <property type="component" value="Unassembled WGS sequence"/>
</dbReference>
<keyword evidence="1" id="KW-0732">Signal</keyword>
<sequence>MKKQLLITSLCLASMAFGAFISKRLENESITIDIVKKAEKIIGLEFTQPEADSMLIELNDTRKNFEEIRKVELKNEIAPALVFNPLPTGFEFEKGTSSFKASSISTIALPKDKNDLAFYSVRQLAALIQSKKITSLELTKFFLERLKKYDTQLACVVTLTEDLALQQATKADAEIAAGKYKGLLHGIPYGAKDLLAKKGYKTTWGSVPYKDQVLDYDAVVIQRLEKAGAVLCAKLTLGELAWGDVWFGGTTKNPWNLKRGSSGSSAGSASSVAAGLLPFAIGSETLGSIVSPSSECGDTGLRPTFGRVPRTGAMALSWSMDKLGPICRIVEDCAIVFNAILGKDGQDLSVIDAPFQFDGNKKDLKGIKIAYLKKDFEGKYPNKTQDSLTLVTMKKLGAELIPLELPNLPSNDISFLLSVEAAAAFDELTRSGKDDLMVRQIKNAWPNAFRAARFIPAVEYLQANRHRTLLIQEFNNRLKGIDVYLSPAFASRNLTMTNLTGHPCVVLPNGFRAEGRPTSITFMGKLFGEGKLLQVAKIYQDATDFHLKHPKL</sequence>